<reference evidence="1 2" key="1">
    <citation type="submission" date="2016-10" db="EMBL/GenBank/DDBJ databases">
        <authorList>
            <person name="de Groot N.N."/>
        </authorList>
    </citation>
    <scope>NUCLEOTIDE SEQUENCE [LARGE SCALE GENOMIC DNA]</scope>
    <source>
        <strain evidence="1 2">D31d</strain>
    </source>
</reference>
<sequence>VLVQNHLNEGHHTIDYIKAHLEEYLMFYAK</sequence>
<gene>
    <name evidence="1" type="ORF">SAMN05216462_3208</name>
</gene>
<name>A0A1H4FBJ2_XYLRU</name>
<dbReference type="Proteomes" id="UP000182257">
    <property type="component" value="Unassembled WGS sequence"/>
</dbReference>
<evidence type="ECO:0000313" key="2">
    <source>
        <dbReference type="Proteomes" id="UP000182257"/>
    </source>
</evidence>
<protein>
    <submittedName>
        <fullName evidence="1">Uncharacterized protein</fullName>
    </submittedName>
</protein>
<dbReference type="EMBL" id="FNRF01000009">
    <property type="protein sequence ID" value="SEA94367.1"/>
    <property type="molecule type" value="Genomic_DNA"/>
</dbReference>
<proteinExistence type="predicted"/>
<dbReference type="AlphaFoldDB" id="A0A1H4FBJ2"/>
<evidence type="ECO:0000313" key="1">
    <source>
        <dbReference type="EMBL" id="SEA94367.1"/>
    </source>
</evidence>
<accession>A0A1H4FBJ2</accession>
<feature type="non-terminal residue" evidence="1">
    <location>
        <position position="1"/>
    </location>
</feature>
<organism evidence="1 2">
    <name type="scientific">Xylanibacter ruminicola</name>
    <name type="common">Prevotella ruminicola</name>
    <dbReference type="NCBI Taxonomy" id="839"/>
    <lineage>
        <taxon>Bacteria</taxon>
        <taxon>Pseudomonadati</taxon>
        <taxon>Bacteroidota</taxon>
        <taxon>Bacteroidia</taxon>
        <taxon>Bacteroidales</taxon>
        <taxon>Prevotellaceae</taxon>
        <taxon>Xylanibacter</taxon>
    </lineage>
</organism>